<dbReference type="InterPro" id="IPR024192">
    <property type="entry name" value="Fosfomycin_R_FomA-type"/>
</dbReference>
<organism evidence="13">
    <name type="scientific">Archaeoglobus fulgidus</name>
    <dbReference type="NCBI Taxonomy" id="2234"/>
    <lineage>
        <taxon>Archaea</taxon>
        <taxon>Methanobacteriati</taxon>
        <taxon>Methanobacteriota</taxon>
        <taxon>Archaeoglobi</taxon>
        <taxon>Archaeoglobales</taxon>
        <taxon>Archaeoglobaceae</taxon>
        <taxon>Archaeoglobus</taxon>
    </lineage>
</organism>
<accession>A0A7J2TJJ2</accession>
<evidence type="ECO:0000256" key="9">
    <source>
        <dbReference type="ARBA" id="ARBA00049063"/>
    </source>
</evidence>
<dbReference type="GO" id="GO:0016301">
    <property type="term" value="F:kinase activity"/>
    <property type="evidence" value="ECO:0007669"/>
    <property type="project" value="UniProtKB-KW"/>
</dbReference>
<dbReference type="SUPFAM" id="SSF53633">
    <property type="entry name" value="Carbamate kinase-like"/>
    <property type="match status" value="1"/>
</dbReference>
<dbReference type="PIRSF" id="PIRSF016496">
    <property type="entry name" value="Kin_FomA"/>
    <property type="match status" value="1"/>
</dbReference>
<keyword evidence="5 10" id="KW-0547">Nucleotide-binding</keyword>
<comment type="caution">
    <text evidence="13">The sequence shown here is derived from an EMBL/GenBank/DDBJ whole genome shotgun (WGS) entry which is preliminary data.</text>
</comment>
<feature type="binding site" evidence="10">
    <location>
        <position position="126"/>
    </location>
    <ligand>
        <name>substrate</name>
    </ligand>
</feature>
<dbReference type="Gene3D" id="3.40.1160.10">
    <property type="entry name" value="Acetylglutamate kinase-like"/>
    <property type="match status" value="1"/>
</dbReference>
<dbReference type="GO" id="GO:0005829">
    <property type="term" value="C:cytosol"/>
    <property type="evidence" value="ECO:0007669"/>
    <property type="project" value="TreeGrafter"/>
</dbReference>
<comment type="catalytic activity">
    <reaction evidence="9">
        <text>isopentenyl phosphate + ATP = isopentenyl diphosphate + ADP</text>
        <dbReference type="Rhea" id="RHEA:33963"/>
        <dbReference type="ChEBI" id="CHEBI:30616"/>
        <dbReference type="ChEBI" id="CHEBI:65078"/>
        <dbReference type="ChEBI" id="CHEBI:128769"/>
        <dbReference type="ChEBI" id="CHEBI:456216"/>
        <dbReference type="EC" id="2.7.4.26"/>
    </reaction>
</comment>
<dbReference type="GO" id="GO:0016114">
    <property type="term" value="P:terpenoid biosynthetic process"/>
    <property type="evidence" value="ECO:0007669"/>
    <property type="project" value="TreeGrafter"/>
</dbReference>
<evidence type="ECO:0000256" key="2">
    <source>
        <dbReference type="ARBA" id="ARBA00012908"/>
    </source>
</evidence>
<evidence type="ECO:0000256" key="5">
    <source>
        <dbReference type="ARBA" id="ARBA00022741"/>
    </source>
</evidence>
<name>A0A7J2TJJ2_ARCFL</name>
<keyword evidence="8" id="KW-0414">Isoprene biosynthesis</keyword>
<evidence type="ECO:0000256" key="6">
    <source>
        <dbReference type="ARBA" id="ARBA00022777"/>
    </source>
</evidence>
<evidence type="ECO:0000256" key="1">
    <source>
        <dbReference type="ARBA" id="ARBA00010540"/>
    </source>
</evidence>
<gene>
    <name evidence="13" type="ORF">ENP88_06435</name>
</gene>
<dbReference type="Pfam" id="PF00696">
    <property type="entry name" value="AA_kinase"/>
    <property type="match status" value="1"/>
</dbReference>
<evidence type="ECO:0000256" key="7">
    <source>
        <dbReference type="ARBA" id="ARBA00022840"/>
    </source>
</evidence>
<dbReference type="NCBIfam" id="NF040647">
    <property type="entry name" value="IPPK_Arch"/>
    <property type="match status" value="1"/>
</dbReference>
<dbReference type="AlphaFoldDB" id="A0A7J2TJJ2"/>
<keyword evidence="4" id="KW-0808">Transferase</keyword>
<dbReference type="InterPro" id="IPR036393">
    <property type="entry name" value="AceGlu_kinase-like_sf"/>
</dbReference>
<evidence type="ECO:0000313" key="13">
    <source>
        <dbReference type="EMBL" id="HEH35767.1"/>
    </source>
</evidence>
<dbReference type="GO" id="GO:0005524">
    <property type="term" value="F:ATP binding"/>
    <property type="evidence" value="ECO:0007669"/>
    <property type="project" value="UniProtKB-KW"/>
</dbReference>
<feature type="binding site" evidence="10">
    <location>
        <position position="182"/>
    </location>
    <ligand>
        <name>ATP</name>
        <dbReference type="ChEBI" id="CHEBI:30616"/>
    </ligand>
</feature>
<feature type="site" description="Transition state stabilizer" evidence="11">
    <location>
        <position position="14"/>
    </location>
</feature>
<evidence type="ECO:0000256" key="8">
    <source>
        <dbReference type="ARBA" id="ARBA00023229"/>
    </source>
</evidence>
<feature type="binding site" evidence="10">
    <location>
        <begin position="5"/>
        <end position="9"/>
    </location>
    <ligand>
        <name>ATP</name>
        <dbReference type="ChEBI" id="CHEBI:30616"/>
    </ligand>
</feature>
<feature type="binding site" evidence="10">
    <location>
        <position position="46"/>
    </location>
    <ligand>
        <name>ATP</name>
        <dbReference type="ChEBI" id="CHEBI:30616"/>
    </ligand>
</feature>
<keyword evidence="6 13" id="KW-0418">Kinase</keyword>
<dbReference type="PANTHER" id="PTHR43654:SF1">
    <property type="entry name" value="ISOPENTENYL PHOSPHATE KINASE"/>
    <property type="match status" value="1"/>
</dbReference>
<protein>
    <recommendedName>
        <fullName evidence="3">Isopentenyl phosphate kinase</fullName>
        <ecNumber evidence="2">2.7.4.26</ecNumber>
    </recommendedName>
</protein>
<dbReference type="EMBL" id="DSLA01000097">
    <property type="protein sequence ID" value="HEH35767.1"/>
    <property type="molecule type" value="Genomic_DNA"/>
</dbReference>
<evidence type="ECO:0000259" key="12">
    <source>
        <dbReference type="Pfam" id="PF00696"/>
    </source>
</evidence>
<feature type="binding site" evidence="10">
    <location>
        <position position="45"/>
    </location>
    <ligand>
        <name>substrate</name>
    </ligand>
</feature>
<dbReference type="EC" id="2.7.4.26" evidence="2"/>
<reference evidence="13" key="1">
    <citation type="journal article" date="2020" name="mSystems">
        <title>Genome- and Community-Level Interaction Insights into Carbon Utilization and Element Cycling Functions of Hydrothermarchaeota in Hydrothermal Sediment.</title>
        <authorList>
            <person name="Zhou Z."/>
            <person name="Liu Y."/>
            <person name="Xu W."/>
            <person name="Pan J."/>
            <person name="Luo Z.H."/>
            <person name="Li M."/>
        </authorList>
    </citation>
    <scope>NUCLEOTIDE SEQUENCE [LARGE SCALE GENOMIC DNA]</scope>
    <source>
        <strain evidence="13">SpSt-26</strain>
    </source>
</reference>
<dbReference type="PANTHER" id="PTHR43654">
    <property type="entry name" value="GLUTAMATE 5-KINASE"/>
    <property type="match status" value="1"/>
</dbReference>
<keyword evidence="7 10" id="KW-0067">ATP-binding</keyword>
<evidence type="ECO:0000256" key="4">
    <source>
        <dbReference type="ARBA" id="ARBA00022679"/>
    </source>
</evidence>
<sequence length="220" mass="24166">MKILKIGGSVITKKDGFEELNEAAVEEICSAISENYSNLILIHGAGSFGHPHVRIFGLETPISIARIHDSCVRLNLAFCRKLLDKNVPAVGLHPMSCDFEKIGKLLEKGFVPVLHGDVSLDGIISGDSIAVRLAEAFGAERVGFATNVDGIFVNGRVVEKFYPWMKPDMLGDDDATGKMRGKLERIFSMKKKCRVFVFRGNGENVKKFLEGKEVGTEVIL</sequence>
<dbReference type="CDD" id="cd04241">
    <property type="entry name" value="AAK_FomA-like"/>
    <property type="match status" value="1"/>
</dbReference>
<dbReference type="InterPro" id="IPR001048">
    <property type="entry name" value="Asp/Glu/Uridylate_kinase"/>
</dbReference>
<proteinExistence type="inferred from homology"/>
<comment type="similarity">
    <text evidence="1">Belongs to the isopentenyl phosphate kinase family.</text>
</comment>
<evidence type="ECO:0000256" key="3">
    <source>
        <dbReference type="ARBA" id="ARBA00017267"/>
    </source>
</evidence>
<dbReference type="GO" id="GO:0102043">
    <property type="term" value="F:isopentenyl phosphate kinase activity"/>
    <property type="evidence" value="ECO:0007669"/>
    <property type="project" value="UniProtKB-EC"/>
</dbReference>
<feature type="domain" description="Aspartate/glutamate/uridylate kinase" evidence="12">
    <location>
        <begin position="2"/>
        <end position="198"/>
    </location>
</feature>
<evidence type="ECO:0000256" key="11">
    <source>
        <dbReference type="PIRSR" id="PIRSR016496-2"/>
    </source>
</evidence>
<feature type="binding site" evidence="10">
    <location>
        <position position="50"/>
    </location>
    <ligand>
        <name>substrate</name>
    </ligand>
</feature>
<evidence type="ECO:0000256" key="10">
    <source>
        <dbReference type="PIRSR" id="PIRSR016496-1"/>
    </source>
</evidence>